<evidence type="ECO:0000256" key="2">
    <source>
        <dbReference type="ARBA" id="ARBA00022679"/>
    </source>
</evidence>
<dbReference type="InterPro" id="IPR002052">
    <property type="entry name" value="DNA_methylase_N6_adenine_CS"/>
</dbReference>
<protein>
    <submittedName>
        <fullName evidence="5">Class I SAM-dependent RNA methyltransferase</fullName>
    </submittedName>
</protein>
<dbReference type="PRINTS" id="PR00507">
    <property type="entry name" value="N12N6MTFRASE"/>
</dbReference>
<evidence type="ECO:0000313" key="6">
    <source>
        <dbReference type="Proteomes" id="UP000824140"/>
    </source>
</evidence>
<dbReference type="CDD" id="cd11715">
    <property type="entry name" value="THUMP_AdoMetMT"/>
    <property type="match status" value="1"/>
</dbReference>
<name>A0A9D1K4Q2_9FIRM</name>
<dbReference type="InterPro" id="IPR000241">
    <property type="entry name" value="RlmKL-like_Mtase"/>
</dbReference>
<dbReference type="InterPro" id="IPR029063">
    <property type="entry name" value="SAM-dependent_MTases_sf"/>
</dbReference>
<dbReference type="GO" id="GO:0070043">
    <property type="term" value="F:rRNA (guanine-N7-)-methyltransferase activity"/>
    <property type="evidence" value="ECO:0007669"/>
    <property type="project" value="TreeGrafter"/>
</dbReference>
<dbReference type="InterPro" id="IPR004114">
    <property type="entry name" value="THUMP_dom"/>
</dbReference>
<dbReference type="Gene3D" id="3.30.2130.30">
    <property type="match status" value="1"/>
</dbReference>
<dbReference type="GO" id="GO:0003723">
    <property type="term" value="F:RNA binding"/>
    <property type="evidence" value="ECO:0007669"/>
    <property type="project" value="UniProtKB-UniRule"/>
</dbReference>
<evidence type="ECO:0000256" key="1">
    <source>
        <dbReference type="ARBA" id="ARBA00022603"/>
    </source>
</evidence>
<reference evidence="5" key="1">
    <citation type="submission" date="2020-10" db="EMBL/GenBank/DDBJ databases">
        <authorList>
            <person name="Gilroy R."/>
        </authorList>
    </citation>
    <scope>NUCLEOTIDE SEQUENCE</scope>
    <source>
        <strain evidence="5">13766</strain>
    </source>
</reference>
<dbReference type="SMART" id="SM00981">
    <property type="entry name" value="THUMP"/>
    <property type="match status" value="1"/>
</dbReference>
<dbReference type="InterPro" id="IPR054170">
    <property type="entry name" value="RlmL_1st"/>
</dbReference>
<accession>A0A9D1K4Q2</accession>
<dbReference type="Pfam" id="PF01170">
    <property type="entry name" value="UPF0020"/>
    <property type="match status" value="1"/>
</dbReference>
<organism evidence="5 6">
    <name type="scientific">Candidatus Alectryocaccomicrobium excrementavium</name>
    <dbReference type="NCBI Taxonomy" id="2840668"/>
    <lineage>
        <taxon>Bacteria</taxon>
        <taxon>Bacillati</taxon>
        <taxon>Bacillota</taxon>
        <taxon>Clostridia</taxon>
        <taxon>Candidatus Alectryocaccomicrobium</taxon>
    </lineage>
</organism>
<dbReference type="Pfam" id="PF22020">
    <property type="entry name" value="RlmL_1st"/>
    <property type="match status" value="1"/>
</dbReference>
<dbReference type="Pfam" id="PF02926">
    <property type="entry name" value="THUMP"/>
    <property type="match status" value="1"/>
</dbReference>
<sequence>MKWIASAAFGLEGQTMRDLKRLGAINAQTMNVGGATFEGDFAMGFAANLWLRTADRVLLVLAEFDARSFQDLFEGVKAIEWERYIPVDGAFPVRARCVRSQLMSESDTQSIVKKAVVERLKKTHRVEWFAETGVTIAIDVHIRNDRATISLDSSGTPLSKRGYRTWNGEAPIRETLAAGLVLASGWHPWQPLIDPCCGTGTLLIEAAFIALARAPGLRRAFAMEQWPFVNRAELDAVRREAQSKCDSSANRQIRISGSDIDPEALELARRHVRQAGLEGRISLEQRDLRDLHPTGEAGVILANPPYGERLDTARAAHSIARQLGLLHARTPGWKMCVISADMGFERVFGQRATRRKRYYNGRIECEFRIFE</sequence>
<dbReference type="AlphaFoldDB" id="A0A9D1K4Q2"/>
<keyword evidence="2" id="KW-0808">Transferase</keyword>
<dbReference type="PANTHER" id="PTHR47313:SF1">
    <property type="entry name" value="RIBOSOMAL RNA LARGE SUBUNIT METHYLTRANSFERASE K_L"/>
    <property type="match status" value="1"/>
</dbReference>
<dbReference type="SUPFAM" id="SSF53335">
    <property type="entry name" value="S-adenosyl-L-methionine-dependent methyltransferases"/>
    <property type="match status" value="1"/>
</dbReference>
<evidence type="ECO:0000313" key="5">
    <source>
        <dbReference type="EMBL" id="HIS91511.1"/>
    </source>
</evidence>
<dbReference type="GO" id="GO:0008990">
    <property type="term" value="F:rRNA (guanine-N2-)-methyltransferase activity"/>
    <property type="evidence" value="ECO:0007669"/>
    <property type="project" value="TreeGrafter"/>
</dbReference>
<evidence type="ECO:0000259" key="4">
    <source>
        <dbReference type="PROSITE" id="PS51165"/>
    </source>
</evidence>
<dbReference type="Proteomes" id="UP000824140">
    <property type="component" value="Unassembled WGS sequence"/>
</dbReference>
<dbReference type="PROSITE" id="PS51165">
    <property type="entry name" value="THUMP"/>
    <property type="match status" value="1"/>
</dbReference>
<comment type="caution">
    <text evidence="5">The sequence shown here is derived from an EMBL/GenBank/DDBJ whole genome shotgun (WGS) entry which is preliminary data.</text>
</comment>
<dbReference type="PANTHER" id="PTHR47313">
    <property type="entry name" value="RIBOSOMAL RNA LARGE SUBUNIT METHYLTRANSFERASE K/L"/>
    <property type="match status" value="1"/>
</dbReference>
<dbReference type="PROSITE" id="PS00092">
    <property type="entry name" value="N6_MTASE"/>
    <property type="match status" value="1"/>
</dbReference>
<dbReference type="Gene3D" id="3.40.50.150">
    <property type="entry name" value="Vaccinia Virus protein VP39"/>
    <property type="match status" value="1"/>
</dbReference>
<feature type="domain" description="THUMP" evidence="4">
    <location>
        <begin position="43"/>
        <end position="153"/>
    </location>
</feature>
<keyword evidence="3" id="KW-0694">RNA-binding</keyword>
<proteinExistence type="predicted"/>
<dbReference type="EMBL" id="DVJN01000013">
    <property type="protein sequence ID" value="HIS91511.1"/>
    <property type="molecule type" value="Genomic_DNA"/>
</dbReference>
<reference evidence="5" key="2">
    <citation type="journal article" date="2021" name="PeerJ">
        <title>Extensive microbial diversity within the chicken gut microbiome revealed by metagenomics and culture.</title>
        <authorList>
            <person name="Gilroy R."/>
            <person name="Ravi A."/>
            <person name="Getino M."/>
            <person name="Pursley I."/>
            <person name="Horton D.L."/>
            <person name="Alikhan N.F."/>
            <person name="Baker D."/>
            <person name="Gharbi K."/>
            <person name="Hall N."/>
            <person name="Watson M."/>
            <person name="Adriaenssens E.M."/>
            <person name="Foster-Nyarko E."/>
            <person name="Jarju S."/>
            <person name="Secka A."/>
            <person name="Antonio M."/>
            <person name="Oren A."/>
            <person name="Chaudhuri R.R."/>
            <person name="La Ragione R."/>
            <person name="Hildebrand F."/>
            <person name="Pallen M.J."/>
        </authorList>
    </citation>
    <scope>NUCLEOTIDE SEQUENCE</scope>
    <source>
        <strain evidence="5">13766</strain>
    </source>
</reference>
<keyword evidence="1 5" id="KW-0489">Methyltransferase</keyword>
<gene>
    <name evidence="5" type="ORF">IAA84_00675</name>
</gene>
<evidence type="ECO:0000256" key="3">
    <source>
        <dbReference type="PROSITE-ProRule" id="PRU00529"/>
    </source>
</evidence>